<dbReference type="AlphaFoldDB" id="A0A4R3LCY7"/>
<evidence type="ECO:0000256" key="1">
    <source>
        <dbReference type="SAM" id="SignalP"/>
    </source>
</evidence>
<dbReference type="InterPro" id="IPR025737">
    <property type="entry name" value="FApF"/>
</dbReference>
<protein>
    <submittedName>
        <fullName evidence="2">Outer membrane putative beta-barrel porin/alpha-amylase</fullName>
    </submittedName>
</protein>
<proteinExistence type="predicted"/>
<dbReference type="RefSeq" id="WP_132036263.1">
    <property type="nucleotide sequence ID" value="NZ_SMAI01000047.1"/>
</dbReference>
<feature type="chain" id="PRO_5020484541" evidence="1">
    <location>
        <begin position="25"/>
        <end position="293"/>
    </location>
</feature>
<dbReference type="OrthoDB" id="109533at2"/>
<comment type="caution">
    <text evidence="2">The sequence shown here is derived from an EMBL/GenBank/DDBJ whole genome shotgun (WGS) entry which is preliminary data.</text>
</comment>
<sequence length="293" mass="32053">MSKRLIVGTLMILSFIAAVPKAHAVDAQPFDFVPAPAGTNLALLYYAYGMSNEYVDSEGNKVQNSSLQSNIAIARYVRYFDLAGMIADINILQPFGGFSDVKIGGAPLTHDHFALGNTTLVFTIWPINNKENEIYFGVANYLNIPTGSYDRNTSVNLGDNRWSFAIQPGFHARVYDKISVDLVADVTFYGDNNDAVPSGGRLTQDPSFTALAWLNYNVTPTTVASIGVSHTYGGEQRLDGMSLGDAYVTKVRAALSTFVTPTSQILFQVDHDVSVENNFSQDFGAMIRLMKVF</sequence>
<keyword evidence="3" id="KW-1185">Reference proteome</keyword>
<keyword evidence="1" id="KW-0732">Signal</keyword>
<dbReference type="Pfam" id="PF13557">
    <property type="entry name" value="Phenol_MetA_deg"/>
    <property type="match status" value="1"/>
</dbReference>
<gene>
    <name evidence="2" type="ORF">EDC64_1472</name>
</gene>
<dbReference type="Proteomes" id="UP000294664">
    <property type="component" value="Unassembled WGS sequence"/>
</dbReference>
<accession>A0A4R3LCY7</accession>
<reference evidence="2 3" key="1">
    <citation type="submission" date="2019-03" db="EMBL/GenBank/DDBJ databases">
        <title>Genomic Encyclopedia of Type Strains, Phase IV (KMG-IV): sequencing the most valuable type-strain genomes for metagenomic binning, comparative biology and taxonomic classification.</title>
        <authorList>
            <person name="Goeker M."/>
        </authorList>
    </citation>
    <scope>NUCLEOTIDE SEQUENCE [LARGE SCALE GENOMIC DNA]</scope>
    <source>
        <strain evidence="2 3">DSM 9035</strain>
    </source>
</reference>
<organism evidence="2 3">
    <name type="scientific">Aquabacter spiritensis</name>
    <dbReference type="NCBI Taxonomy" id="933073"/>
    <lineage>
        <taxon>Bacteria</taxon>
        <taxon>Pseudomonadati</taxon>
        <taxon>Pseudomonadota</taxon>
        <taxon>Alphaproteobacteria</taxon>
        <taxon>Hyphomicrobiales</taxon>
        <taxon>Xanthobacteraceae</taxon>
        <taxon>Aquabacter</taxon>
    </lineage>
</organism>
<evidence type="ECO:0000313" key="2">
    <source>
        <dbReference type="EMBL" id="TCS98011.1"/>
    </source>
</evidence>
<dbReference type="EMBL" id="SMAI01000047">
    <property type="protein sequence ID" value="TCS98011.1"/>
    <property type="molecule type" value="Genomic_DNA"/>
</dbReference>
<evidence type="ECO:0000313" key="3">
    <source>
        <dbReference type="Proteomes" id="UP000294664"/>
    </source>
</evidence>
<feature type="signal peptide" evidence="1">
    <location>
        <begin position="1"/>
        <end position="24"/>
    </location>
</feature>
<name>A0A4R3LCY7_9HYPH</name>